<feature type="coiled-coil region" evidence="4">
    <location>
        <begin position="387"/>
        <end position="480"/>
    </location>
</feature>
<dbReference type="AlphaFoldDB" id="A0A336MZZ7"/>
<name>A0A336MZZ7_CULSO</name>
<dbReference type="Gene3D" id="1.10.287.1490">
    <property type="match status" value="1"/>
</dbReference>
<comment type="subcellular location">
    <subcellularLocation>
        <location evidence="1">Cytoplasm</location>
    </subcellularLocation>
</comment>
<evidence type="ECO:0000313" key="6">
    <source>
        <dbReference type="EMBL" id="SSX34253.1"/>
    </source>
</evidence>
<dbReference type="PANTHER" id="PTHR19354">
    <property type="entry name" value="ZIPPER PUTATIVE TUMOR SUPPRESSOR 2 HOMOLOG-LIKE PROTEIN-RELATED"/>
    <property type="match status" value="1"/>
</dbReference>
<evidence type="ECO:0000256" key="3">
    <source>
        <dbReference type="ARBA" id="ARBA00023054"/>
    </source>
</evidence>
<organism evidence="6">
    <name type="scientific">Culicoides sonorensis</name>
    <name type="common">Biting midge</name>
    <dbReference type="NCBI Taxonomy" id="179676"/>
    <lineage>
        <taxon>Eukaryota</taxon>
        <taxon>Metazoa</taxon>
        <taxon>Ecdysozoa</taxon>
        <taxon>Arthropoda</taxon>
        <taxon>Hexapoda</taxon>
        <taxon>Insecta</taxon>
        <taxon>Pterygota</taxon>
        <taxon>Neoptera</taxon>
        <taxon>Endopterygota</taxon>
        <taxon>Diptera</taxon>
        <taxon>Nematocera</taxon>
        <taxon>Chironomoidea</taxon>
        <taxon>Ceratopogonidae</taxon>
        <taxon>Ceratopogoninae</taxon>
        <taxon>Culicoides</taxon>
        <taxon>Monoculicoides</taxon>
    </lineage>
</organism>
<dbReference type="InterPro" id="IPR045329">
    <property type="entry name" value="LZTS"/>
</dbReference>
<dbReference type="EMBL" id="UFQT01002906">
    <property type="protein sequence ID" value="SSX34253.1"/>
    <property type="molecule type" value="Genomic_DNA"/>
</dbReference>
<evidence type="ECO:0000256" key="1">
    <source>
        <dbReference type="ARBA" id="ARBA00004496"/>
    </source>
</evidence>
<feature type="region of interest" description="Disordered" evidence="5">
    <location>
        <begin position="125"/>
        <end position="152"/>
    </location>
</feature>
<dbReference type="Pfam" id="PF06818">
    <property type="entry name" value="Fez1"/>
    <property type="match status" value="1"/>
</dbReference>
<feature type="compositionally biased region" description="Polar residues" evidence="5">
    <location>
        <begin position="28"/>
        <end position="39"/>
    </location>
</feature>
<gene>
    <name evidence="6" type="primary">CSON007699</name>
</gene>
<dbReference type="PANTHER" id="PTHR19354:SF2">
    <property type="entry name" value="LEUCINE-RICH REPEAT-CONTAINING PROTEIN DDB_G0290503"/>
    <property type="match status" value="1"/>
</dbReference>
<feature type="compositionally biased region" description="Basic and acidic residues" evidence="5">
    <location>
        <begin position="125"/>
        <end position="141"/>
    </location>
</feature>
<sequence length="736" mass="85330">MKLNKFYVSDSRDNMESSKFSHKEDSQSHSNSTSDGYNNFKNAYSKVQVRPASLDINQMNVKPPKKNALMLQNILPGFSGTLKSKREQKRISDYLSRNESQELSLRKLHFDNIREIFEKREDHLKISNQTNDKHGDNEKNMNETQNIPNRDKEIVLPDSEPYEKNDIPPRISAMLSQRKNVIRPIAFKPVPYNSSNINNKNSTMNNNLNGRLSNNMTERYGSTPSLVPSVGNHHKFGSTNDLNIHLGQLNYSSLPRKNSTTIPFKTYDSLESILNLPDSITPTQYISKSSQWAYKEFLTDDVAPSPSDSNISELEAALRERDSELAHLRRTMEHNEKVIFKVHQDKERHWEMELGRLKAIHENRLKAGAQKVHKLEQLLMMQTFALRQDKKRLNEQIEIMKAQLEKQRKEINAMKTSEINLKDQNNDLTDEIRMLRRVVSELKEKLEDLEWNLCQKNEEVTLIKTELADAQNEIAVKNRQILEMKCVITKISQEQSSNKLDVSQDLTDKNNEKSQLYQIIQFKDQIIEALNIEVQKLQKDLSDFSILSDYEGIPAGHYLRQKYDSMNSTGTNNSSPNSEEKSAIIQNPHISDKPIENDDEIKNVLIYSRINSSQITLENIKNLPDITLNFNNGNTDENIYINSSEDDFKSLSSTQDILSQDQNSMILEEKDKELTKLVLELQKCRENYEADKIKWTQEKEKVLTYQKQLQKKYLEVLSKTEVLETKLRSLSKENEP</sequence>
<accession>A0A336MZZ7</accession>
<feature type="compositionally biased region" description="Basic and acidic residues" evidence="5">
    <location>
        <begin position="10"/>
        <end position="27"/>
    </location>
</feature>
<dbReference type="GO" id="GO:0005737">
    <property type="term" value="C:cytoplasm"/>
    <property type="evidence" value="ECO:0007669"/>
    <property type="project" value="UniProtKB-SubCell"/>
</dbReference>
<protein>
    <submittedName>
        <fullName evidence="6">CSON007699 protein</fullName>
    </submittedName>
</protein>
<evidence type="ECO:0000256" key="4">
    <source>
        <dbReference type="SAM" id="Coils"/>
    </source>
</evidence>
<dbReference type="VEuPathDB" id="VectorBase:CSON007699"/>
<keyword evidence="2" id="KW-0963">Cytoplasm</keyword>
<feature type="region of interest" description="Disordered" evidence="5">
    <location>
        <begin position="1"/>
        <end position="39"/>
    </location>
</feature>
<evidence type="ECO:0000256" key="2">
    <source>
        <dbReference type="ARBA" id="ARBA00022490"/>
    </source>
</evidence>
<keyword evidence="3 4" id="KW-0175">Coiled coil</keyword>
<evidence type="ECO:0000256" key="5">
    <source>
        <dbReference type="SAM" id="MobiDB-lite"/>
    </source>
</evidence>
<feature type="coiled-coil region" evidence="4">
    <location>
        <begin position="520"/>
        <end position="547"/>
    </location>
</feature>
<proteinExistence type="predicted"/>
<reference evidence="6" key="1">
    <citation type="submission" date="2018-07" db="EMBL/GenBank/DDBJ databases">
        <authorList>
            <person name="Quirk P.G."/>
            <person name="Krulwich T.A."/>
        </authorList>
    </citation>
    <scope>NUCLEOTIDE SEQUENCE</scope>
</reference>